<dbReference type="InterPro" id="IPR037523">
    <property type="entry name" value="VOC_core"/>
</dbReference>
<evidence type="ECO:0000259" key="1">
    <source>
        <dbReference type="PROSITE" id="PS51819"/>
    </source>
</evidence>
<dbReference type="PANTHER" id="PTHR36437:SF2">
    <property type="entry name" value="GLYOXALASE_BLEOMYCIN RESISTANCE PROTEIN_DIOXYGENASE"/>
    <property type="match status" value="1"/>
</dbReference>
<dbReference type="Pfam" id="PF00903">
    <property type="entry name" value="Glyoxalase"/>
    <property type="match status" value="1"/>
</dbReference>
<dbReference type="PANTHER" id="PTHR36437">
    <property type="entry name" value="GLYOXALASE/BLEOMYCIN RESISTANCE PROTEIN/DIOXYGENASE"/>
    <property type="match status" value="1"/>
</dbReference>
<organism evidence="2 3">
    <name type="scientific">Flavimaribacter sediminis</name>
    <dbReference type="NCBI Taxonomy" id="2865987"/>
    <lineage>
        <taxon>Bacteria</taxon>
        <taxon>Pseudomonadati</taxon>
        <taxon>Pseudomonadota</taxon>
        <taxon>Alphaproteobacteria</taxon>
        <taxon>Hyphomicrobiales</taxon>
        <taxon>Rhizobiaceae</taxon>
        <taxon>Flavimaribacter</taxon>
    </lineage>
</organism>
<name>A0AAE2ZNG5_9HYPH</name>
<dbReference type="EMBL" id="JAICBX010000002">
    <property type="protein sequence ID" value="MBW8637951.1"/>
    <property type="molecule type" value="Genomic_DNA"/>
</dbReference>
<dbReference type="SUPFAM" id="SSF54593">
    <property type="entry name" value="Glyoxalase/Bleomycin resistance protein/Dihydroxybiphenyl dioxygenase"/>
    <property type="match status" value="1"/>
</dbReference>
<reference evidence="2" key="1">
    <citation type="submission" date="2021-08" db="EMBL/GenBank/DDBJ databases">
        <title>Hoeflea bacterium WL0058 sp. nov., isolated from the sediment.</title>
        <authorList>
            <person name="Wang L."/>
            <person name="Zhang D."/>
        </authorList>
    </citation>
    <scope>NUCLEOTIDE SEQUENCE</scope>
    <source>
        <strain evidence="2">WL0058</strain>
    </source>
</reference>
<evidence type="ECO:0000313" key="3">
    <source>
        <dbReference type="Proteomes" id="UP001196509"/>
    </source>
</evidence>
<dbReference type="Gene3D" id="3.10.180.10">
    <property type="entry name" value="2,3-Dihydroxybiphenyl 1,2-Dioxygenase, domain 1"/>
    <property type="match status" value="1"/>
</dbReference>
<dbReference type="PROSITE" id="PS51819">
    <property type="entry name" value="VOC"/>
    <property type="match status" value="1"/>
</dbReference>
<dbReference type="InterPro" id="IPR004360">
    <property type="entry name" value="Glyas_Fos-R_dOase_dom"/>
</dbReference>
<accession>A0AAE2ZNG5</accession>
<proteinExistence type="predicted"/>
<dbReference type="Proteomes" id="UP001196509">
    <property type="component" value="Unassembled WGS sequence"/>
</dbReference>
<evidence type="ECO:0000313" key="2">
    <source>
        <dbReference type="EMBL" id="MBW8637951.1"/>
    </source>
</evidence>
<dbReference type="AlphaFoldDB" id="A0AAE2ZNG5"/>
<sequence length="130" mass="14343">MRAIAHVTFLVPSYDEGIAFFTETLGFDLVEDTPLGGGKRWVLVRPSGGNGASLLVAEATDDAQRAAIGRQTGGRVGFFLHTDDFARDHRQMLDRGVEFIEEPRFEAYGTVAVFRDPFGNSWDLIEPAHT</sequence>
<protein>
    <submittedName>
        <fullName evidence="2">VOC family protein</fullName>
    </submittedName>
</protein>
<comment type="caution">
    <text evidence="2">The sequence shown here is derived from an EMBL/GenBank/DDBJ whole genome shotgun (WGS) entry which is preliminary data.</text>
</comment>
<gene>
    <name evidence="2" type="ORF">K1W69_12205</name>
</gene>
<feature type="domain" description="VOC" evidence="1">
    <location>
        <begin position="3"/>
        <end position="127"/>
    </location>
</feature>
<dbReference type="InterPro" id="IPR029068">
    <property type="entry name" value="Glyas_Bleomycin-R_OHBP_Dase"/>
</dbReference>
<keyword evidence="3" id="KW-1185">Reference proteome</keyword>